<name>A7RHS2_NEMVE</name>
<organism evidence="12 13">
    <name type="scientific">Nematostella vectensis</name>
    <name type="common">Starlet sea anemone</name>
    <dbReference type="NCBI Taxonomy" id="45351"/>
    <lineage>
        <taxon>Eukaryota</taxon>
        <taxon>Metazoa</taxon>
        <taxon>Cnidaria</taxon>
        <taxon>Anthozoa</taxon>
        <taxon>Hexacorallia</taxon>
        <taxon>Actiniaria</taxon>
        <taxon>Edwardsiidae</taxon>
        <taxon>Nematostella</taxon>
    </lineage>
</organism>
<dbReference type="EMBL" id="DS469511">
    <property type="protein sequence ID" value="EDO49028.1"/>
    <property type="molecule type" value="Genomic_DNA"/>
</dbReference>
<evidence type="ECO:0000313" key="12">
    <source>
        <dbReference type="EMBL" id="EDO49028.1"/>
    </source>
</evidence>
<dbReference type="Gene3D" id="3.30.60.220">
    <property type="match status" value="1"/>
</dbReference>
<evidence type="ECO:0000256" key="1">
    <source>
        <dbReference type="ARBA" id="ARBA00009718"/>
    </source>
</evidence>
<dbReference type="CDD" id="cd00268">
    <property type="entry name" value="DEADc"/>
    <property type="match status" value="1"/>
</dbReference>
<dbReference type="InterPro" id="IPR014014">
    <property type="entry name" value="RNA_helicase_DEAD_Q_motif"/>
</dbReference>
<dbReference type="Pfam" id="PF00271">
    <property type="entry name" value="Helicase_C"/>
    <property type="match status" value="1"/>
</dbReference>
<dbReference type="GO" id="GO:0016787">
    <property type="term" value="F:hydrolase activity"/>
    <property type="evidence" value="ECO:0007669"/>
    <property type="project" value="UniProtKB-KW"/>
</dbReference>
<feature type="short sequence motif" description="Q motif" evidence="7">
    <location>
        <begin position="196"/>
        <end position="224"/>
    </location>
</feature>
<feature type="domain" description="Helicase C-terminal" evidence="10">
    <location>
        <begin position="419"/>
        <end position="586"/>
    </location>
</feature>
<gene>
    <name evidence="12" type="ORF">NEMVEDRAFT_v1g236351</name>
</gene>
<keyword evidence="4" id="KW-0378">Hydrolase</keyword>
<evidence type="ECO:0000313" key="13">
    <source>
        <dbReference type="Proteomes" id="UP000001593"/>
    </source>
</evidence>
<dbReference type="eggNOG" id="KOG0331">
    <property type="taxonomic scope" value="Eukaryota"/>
</dbReference>
<dbReference type="SUPFAM" id="SSF52540">
    <property type="entry name" value="P-loop containing nucleoside triphosphate hydrolases"/>
    <property type="match status" value="2"/>
</dbReference>
<dbReference type="KEGG" id="nve:5521168"/>
<evidence type="ECO:0000256" key="2">
    <source>
        <dbReference type="ARBA" id="ARBA00012552"/>
    </source>
</evidence>
<dbReference type="CDD" id="cd18787">
    <property type="entry name" value="SF2_C_DEAD"/>
    <property type="match status" value="1"/>
</dbReference>
<evidence type="ECO:0000256" key="7">
    <source>
        <dbReference type="PROSITE-ProRule" id="PRU00552"/>
    </source>
</evidence>
<feature type="compositionally biased region" description="Basic and acidic residues" evidence="8">
    <location>
        <begin position="44"/>
        <end position="67"/>
    </location>
</feature>
<evidence type="ECO:0000256" key="5">
    <source>
        <dbReference type="ARBA" id="ARBA00022806"/>
    </source>
</evidence>
<feature type="region of interest" description="Disordered" evidence="8">
    <location>
        <begin position="1"/>
        <end position="74"/>
    </location>
</feature>
<keyword evidence="3" id="KW-0547">Nucleotide-binding</keyword>
<dbReference type="Proteomes" id="UP000001593">
    <property type="component" value="Unassembled WGS sequence"/>
</dbReference>
<dbReference type="PROSITE" id="PS51195">
    <property type="entry name" value="Q_MOTIF"/>
    <property type="match status" value="1"/>
</dbReference>
<protein>
    <recommendedName>
        <fullName evidence="2">RNA helicase</fullName>
        <ecNumber evidence="2">3.6.4.13</ecNumber>
    </recommendedName>
</protein>
<sequence>MAAFIPRVVQRKPGKSKPNIATTKTRKGPQVSSSENRVQMVDLRSGKDNVDKEVEEPKCEPGHGRREDDDDDVDEEVVSFSKNQRWPEYGEPVCVVCGRYGAYVCDQTEQDICSLECKARHLRDIGQHHNQEESSNVYNETDECQKNERDNLIYTDSNYTYKEHPTIAALTAEQVKQLRDKMEIKVKGEHVVSPVLEFFHCSFNESLSKNLSNHGYHSPTPIQMQVLPVLLSGRDVMVCASTGSGKTASFLLPMISRIHHITGKLLPSSPEVRFIYGLILAPTRELCMQIEKQTKEFVHGMTNMRTALLIGGVPVPPQLHRLKMGVQVIVATPGRMVEIISRQAVDLTHVIGCVVDEVDTMLQLGFEQQVQQILERLSNRRQTMLFSATIPPSIEAMASRLLNAPVFISAGSPSLPTKAVKQLILWVEEKSKKKQLFSILKDSRHFNPPAVVFVESKLGADMLAEAVSKVCHIKCLSMHGDKPQAERAQILQDFLAGECPLVVSTAVLGRGVDLLNIRQVINFDMPPTYEEYVHQIGRAGRLGATGWSISFINNASKGLFLQLINKLQPMGVKLPDELTRSAHVLDERRRASNSRKRAEKDEIVNQSNLMDLIVKRKKNK</sequence>
<dbReference type="InParanoid" id="A7RHS2"/>
<dbReference type="SMART" id="SM00487">
    <property type="entry name" value="DEXDc"/>
    <property type="match status" value="1"/>
</dbReference>
<evidence type="ECO:0000259" key="11">
    <source>
        <dbReference type="PROSITE" id="PS51195"/>
    </source>
</evidence>
<keyword evidence="5" id="KW-0347">Helicase</keyword>
<dbReference type="InterPro" id="IPR044742">
    <property type="entry name" value="DEAD/DEAH_RhlB"/>
</dbReference>
<dbReference type="PROSITE" id="PS51192">
    <property type="entry name" value="HELICASE_ATP_BIND_1"/>
    <property type="match status" value="1"/>
</dbReference>
<evidence type="ECO:0000256" key="3">
    <source>
        <dbReference type="ARBA" id="ARBA00022741"/>
    </source>
</evidence>
<dbReference type="InterPro" id="IPR011545">
    <property type="entry name" value="DEAD/DEAH_box_helicase_dom"/>
</dbReference>
<proteinExistence type="inferred from homology"/>
<dbReference type="InterPro" id="IPR014001">
    <property type="entry name" value="Helicase_ATP-bd"/>
</dbReference>
<dbReference type="OMA" id="DESFCIR"/>
<dbReference type="SMART" id="SM00490">
    <property type="entry name" value="HELICc"/>
    <property type="match status" value="1"/>
</dbReference>
<dbReference type="HOGENOM" id="CLU_003041_1_5_1"/>
<evidence type="ECO:0000256" key="4">
    <source>
        <dbReference type="ARBA" id="ARBA00022801"/>
    </source>
</evidence>
<dbReference type="Pfam" id="PF00270">
    <property type="entry name" value="DEAD"/>
    <property type="match status" value="1"/>
</dbReference>
<dbReference type="PhylomeDB" id="A7RHS2"/>
<evidence type="ECO:0000259" key="9">
    <source>
        <dbReference type="PROSITE" id="PS51192"/>
    </source>
</evidence>
<dbReference type="STRING" id="45351.A7RHS2"/>
<dbReference type="GO" id="GO:0003724">
    <property type="term" value="F:RNA helicase activity"/>
    <property type="evidence" value="ECO:0000318"/>
    <property type="project" value="GO_Central"/>
</dbReference>
<dbReference type="CDD" id="cd23022">
    <property type="entry name" value="zf-HIT_DDX59"/>
    <property type="match status" value="1"/>
</dbReference>
<reference evidence="12 13" key="1">
    <citation type="journal article" date="2007" name="Science">
        <title>Sea anemone genome reveals ancestral eumetazoan gene repertoire and genomic organization.</title>
        <authorList>
            <person name="Putnam N.H."/>
            <person name="Srivastava M."/>
            <person name="Hellsten U."/>
            <person name="Dirks B."/>
            <person name="Chapman J."/>
            <person name="Salamov A."/>
            <person name="Terry A."/>
            <person name="Shapiro H."/>
            <person name="Lindquist E."/>
            <person name="Kapitonov V.V."/>
            <person name="Jurka J."/>
            <person name="Genikhovich G."/>
            <person name="Grigoriev I.V."/>
            <person name="Lucas S.M."/>
            <person name="Steele R.E."/>
            <person name="Finnerty J.R."/>
            <person name="Technau U."/>
            <person name="Martindale M.Q."/>
            <person name="Rokhsar D.S."/>
        </authorList>
    </citation>
    <scope>NUCLEOTIDE SEQUENCE [LARGE SCALE GENOMIC DNA]</scope>
    <source>
        <strain evidence="13">CH2 X CH6</strain>
    </source>
</reference>
<dbReference type="GO" id="GO:0003729">
    <property type="term" value="F:mRNA binding"/>
    <property type="evidence" value="ECO:0000318"/>
    <property type="project" value="GO_Central"/>
</dbReference>
<dbReference type="InterPro" id="IPR027417">
    <property type="entry name" value="P-loop_NTPase"/>
</dbReference>
<dbReference type="OrthoDB" id="360161at2759"/>
<feature type="domain" description="Helicase ATP-binding" evidence="9">
    <location>
        <begin position="227"/>
        <end position="408"/>
    </location>
</feature>
<dbReference type="Pfam" id="PF04438">
    <property type="entry name" value="zf-HIT"/>
    <property type="match status" value="1"/>
</dbReference>
<dbReference type="Gene3D" id="3.40.50.300">
    <property type="entry name" value="P-loop containing nucleotide triphosphate hydrolases"/>
    <property type="match status" value="2"/>
</dbReference>
<comment type="similarity">
    <text evidence="1">Belongs to the DEAD box helicase family. DDX59 subfamily.</text>
</comment>
<keyword evidence="13" id="KW-1185">Reference proteome</keyword>
<dbReference type="PROSITE" id="PS51194">
    <property type="entry name" value="HELICASE_CTER"/>
    <property type="match status" value="1"/>
</dbReference>
<accession>A7RHS2</accession>
<evidence type="ECO:0000259" key="10">
    <source>
        <dbReference type="PROSITE" id="PS51194"/>
    </source>
</evidence>
<dbReference type="EC" id="3.6.4.13" evidence="2"/>
<dbReference type="InterPro" id="IPR007529">
    <property type="entry name" value="Znf_HIT"/>
</dbReference>
<keyword evidence="6" id="KW-0067">ATP-binding</keyword>
<evidence type="ECO:0000256" key="6">
    <source>
        <dbReference type="ARBA" id="ARBA00022840"/>
    </source>
</evidence>
<feature type="domain" description="DEAD-box RNA helicase Q" evidence="11">
    <location>
        <begin position="196"/>
        <end position="224"/>
    </location>
</feature>
<dbReference type="InterPro" id="IPR001650">
    <property type="entry name" value="Helicase_C-like"/>
</dbReference>
<dbReference type="AlphaFoldDB" id="A7RHS2"/>
<dbReference type="GO" id="GO:0005524">
    <property type="term" value="F:ATP binding"/>
    <property type="evidence" value="ECO:0007669"/>
    <property type="project" value="UniProtKB-KW"/>
</dbReference>
<evidence type="ECO:0000256" key="8">
    <source>
        <dbReference type="SAM" id="MobiDB-lite"/>
    </source>
</evidence>
<dbReference type="PANTHER" id="PTHR47958">
    <property type="entry name" value="ATP-DEPENDENT RNA HELICASE DBP3"/>
    <property type="match status" value="1"/>
</dbReference>